<dbReference type="EMBL" id="CM055745">
    <property type="protein sequence ID" value="KAJ7997624.1"/>
    <property type="molecule type" value="Genomic_DNA"/>
</dbReference>
<comment type="caution">
    <text evidence="1">The sequence shown here is derived from an EMBL/GenBank/DDBJ whole genome shotgun (WGS) entry which is preliminary data.</text>
</comment>
<proteinExistence type="predicted"/>
<protein>
    <submittedName>
        <fullName evidence="1">Uncharacterized protein</fullName>
    </submittedName>
</protein>
<dbReference type="Proteomes" id="UP001157502">
    <property type="component" value="Chromosome 18"/>
</dbReference>
<keyword evidence="2" id="KW-1185">Reference proteome</keyword>
<evidence type="ECO:0000313" key="1">
    <source>
        <dbReference type="EMBL" id="KAJ7997624.1"/>
    </source>
</evidence>
<reference evidence="1" key="1">
    <citation type="submission" date="2021-05" db="EMBL/GenBank/DDBJ databases">
        <authorList>
            <person name="Pan Q."/>
            <person name="Jouanno E."/>
            <person name="Zahm M."/>
            <person name="Klopp C."/>
            <person name="Cabau C."/>
            <person name="Louis A."/>
            <person name="Berthelot C."/>
            <person name="Parey E."/>
            <person name="Roest Crollius H."/>
            <person name="Montfort J."/>
            <person name="Robinson-Rechavi M."/>
            <person name="Bouchez O."/>
            <person name="Lampietro C."/>
            <person name="Lopez Roques C."/>
            <person name="Donnadieu C."/>
            <person name="Postlethwait J."/>
            <person name="Bobe J."/>
            <person name="Dillon D."/>
            <person name="Chandos A."/>
            <person name="von Hippel F."/>
            <person name="Guiguen Y."/>
        </authorList>
    </citation>
    <scope>NUCLEOTIDE SEQUENCE</scope>
    <source>
        <strain evidence="1">YG-Jan2019</strain>
    </source>
</reference>
<evidence type="ECO:0000313" key="2">
    <source>
        <dbReference type="Proteomes" id="UP001157502"/>
    </source>
</evidence>
<sequence length="1568" mass="176169">MSLAFCGNENNSFAYNVDGGVLNNGCFLDALNVVPHIFLLFITFPILFIGWGSQSSKVHIHHSTWLHFPGHNLRWLLTFILLFVLVCEIAEGIVSDGFTDSLHLHLYMPAGLAFMAGMTSIIYYHNIETSNFPKLLLALLFYWVLAFLMKTIKFAKYTEQGIGLRQLRYCITGLLALLYGLLLAVEVNVILGRRYICFTEAMEVKPPEDLQDLGVRFLQPFVNLLSKATYWWMNTFITAAHRRPIDLKVIGKLPIAMRALTNYLKLRKAFEGQRAKGPLGSMPQGPKWIWRALRQAFGQPLIISITFRSLADLLGFAGPLCISGIVHHISKDNRTIQPPIKLLGVYFISSQEFLANAYVLTVLLFFALILQRTFLQASYYVAIETGINLRGAIQTKIYNKIMRLCTSNISMGELTVGQICNLVAIDTNQLMWFFFLCPNLWAMPVQIIVGVILLYYLLGISALIGATVIALLAPVQYFVATKLSQAQKSTLEYSSERLKKTNELLRGIKLLKLYAWEHIFCQSVEETRSKELTSLQAFALYTSISIFMNAAIPIAAVLTTFVVHVHISEDADLSPAVAFASLSLFHILVTPLFLLSSVVRSTVKALVSAQKLSEFFSSEEIGDEPDTTFTSSNHQNNRYQAVPLKVVNRKRHLRDEWNHYGHERAPPPPQEGDQDLCIRIINGYFTWTDGHPTLSNVDIRVPFGQLTMIVGQVGCGKSSLLLAALGEMQRVSGRVNWNSLPSLDSEGDERKRGSVAYASQKPWLLNATLVENITFEMPMIKPRYQAVIEACSLQPDIDILPQGDQTEIGERGIILSGGQRQRIGVARALYQHTNVVFLDDPFSALDIHLSDHLMQEGILKLLGEEKRTVVLVTHKLQYLPHADWIIAMKDGTIQTQGTLKDIQNSEPGLFEQWKILMHRQDREFEKETVAESMTVLERKTLQRAMYSKEVNKMEMEDEEESMDSEEMDNLSQAMRQRATIPWRSCGVYLSSAGFLLLPLLLLSQLFKHTLMVAIDYWLAHWTSRVITVKMEAAGRNCTVAQECGFSHSWYLTVFSVLCCLGISLCLVTSVAVEWTGLRVAKELHHNLLSKIILAPMRLFETTPLGSILNRFSSDTNTIDQHIPATLECLTRSTLLCVSALGVISYVTPVFLIALVPLAIACYFIQKYFRVASRDLQQLEDSTQLPLLSHFSETIEGLTTIRAFRYEPRFRQRLLQYTDANNIASLFLTAANRWLEVRMDYIGACVVLIAAVTSITNSLHNQLSTGLVGLGLTYALMVSNYLNWMVRNLADMEVQLGSVKRINSLLNTEPENYEGLLTASQVPDGWPQQGEIQIKNLSVRYDTTLKPVLKQVNAHISPGQKVGICGRTGSGKSSFSLAFFRMVDMFEGCIIIDNIDIAKMPLQTLRSRFSIILQDPILFSGTIRFNLDPEMKATDDMLWEALEIAQLKPVVKTLPGGLDATVTEGGENFSQGQRQLFCLARAFVRKSSILIMDEATASIDMATESILQKVVMTAFADRTVVTIAHRVHTILNADLVIVMKRGIILEYDRPQVLLEKEDSVFASFVKADK</sequence>
<gene>
    <name evidence="1" type="ORF">DPEC_G00214060</name>
</gene>
<name>A0ACC2G1W2_DALPE</name>
<accession>A0ACC2G1W2</accession>
<organism evidence="1 2">
    <name type="scientific">Dallia pectoralis</name>
    <name type="common">Alaska blackfish</name>
    <dbReference type="NCBI Taxonomy" id="75939"/>
    <lineage>
        <taxon>Eukaryota</taxon>
        <taxon>Metazoa</taxon>
        <taxon>Chordata</taxon>
        <taxon>Craniata</taxon>
        <taxon>Vertebrata</taxon>
        <taxon>Euteleostomi</taxon>
        <taxon>Actinopterygii</taxon>
        <taxon>Neopterygii</taxon>
        <taxon>Teleostei</taxon>
        <taxon>Protacanthopterygii</taxon>
        <taxon>Esociformes</taxon>
        <taxon>Umbridae</taxon>
        <taxon>Dallia</taxon>
    </lineage>
</organism>